<name>A0A4Q9KJP1_PROTD</name>
<keyword evidence="3" id="KW-1185">Reference proteome</keyword>
<dbReference type="Proteomes" id="UP000291933">
    <property type="component" value="Unassembled WGS sequence"/>
</dbReference>
<reference evidence="2 3" key="1">
    <citation type="submission" date="2019-01" db="EMBL/GenBank/DDBJ databases">
        <title>Lactibacter flavus gen. nov., sp. nov., a novel bacterium of the family Propionibacteriaceae isolated from raw milk and dairy products.</title>
        <authorList>
            <person name="Huptas C."/>
            <person name="Wenning M."/>
            <person name="Breitenwieser F."/>
            <person name="Doll E."/>
            <person name="Von Neubeck M."/>
            <person name="Busse H.-J."/>
            <person name="Scherer S."/>
        </authorList>
    </citation>
    <scope>NUCLEOTIDE SEQUENCE [LARGE SCALE GENOMIC DNA]</scope>
    <source>
        <strain evidence="2 3">DSM 22130</strain>
    </source>
</reference>
<proteinExistence type="predicted"/>
<dbReference type="EMBL" id="SDMR01000012">
    <property type="protein sequence ID" value="TBT94524.1"/>
    <property type="molecule type" value="Genomic_DNA"/>
</dbReference>
<evidence type="ECO:0000256" key="1">
    <source>
        <dbReference type="SAM" id="MobiDB-lite"/>
    </source>
</evidence>
<sequence>MSSRTDAPFGSLGERVQSQRLGEVSRTPRVRHVVVDGRHPGVLVEWRREASGWVGQVAYVRDGALIVQSIPSGRLRPTGG</sequence>
<dbReference type="RefSeq" id="WP_131172422.1">
    <property type="nucleotide sequence ID" value="NZ_FXTL01000012.1"/>
</dbReference>
<organism evidence="2 3">
    <name type="scientific">Propioniciclava tarda</name>
    <dbReference type="NCBI Taxonomy" id="433330"/>
    <lineage>
        <taxon>Bacteria</taxon>
        <taxon>Bacillati</taxon>
        <taxon>Actinomycetota</taxon>
        <taxon>Actinomycetes</taxon>
        <taxon>Propionibacteriales</taxon>
        <taxon>Propionibacteriaceae</taxon>
        <taxon>Propioniciclava</taxon>
    </lineage>
</organism>
<dbReference type="AlphaFoldDB" id="A0A4Q9KJP1"/>
<accession>A0A4Q9KJP1</accession>
<gene>
    <name evidence="2" type="ORF">ET996_10015</name>
</gene>
<evidence type="ECO:0000313" key="2">
    <source>
        <dbReference type="EMBL" id="TBT94524.1"/>
    </source>
</evidence>
<dbReference type="OrthoDB" id="5191973at2"/>
<feature type="region of interest" description="Disordered" evidence="1">
    <location>
        <begin position="1"/>
        <end position="23"/>
    </location>
</feature>
<protein>
    <submittedName>
        <fullName evidence="2">Uncharacterized protein</fullName>
    </submittedName>
</protein>
<comment type="caution">
    <text evidence="2">The sequence shown here is derived from an EMBL/GenBank/DDBJ whole genome shotgun (WGS) entry which is preliminary data.</text>
</comment>
<evidence type="ECO:0000313" key="3">
    <source>
        <dbReference type="Proteomes" id="UP000291933"/>
    </source>
</evidence>